<organism evidence="1 2">
    <name type="scientific">Mycena maculata</name>
    <dbReference type="NCBI Taxonomy" id="230809"/>
    <lineage>
        <taxon>Eukaryota</taxon>
        <taxon>Fungi</taxon>
        <taxon>Dikarya</taxon>
        <taxon>Basidiomycota</taxon>
        <taxon>Agaricomycotina</taxon>
        <taxon>Agaricomycetes</taxon>
        <taxon>Agaricomycetidae</taxon>
        <taxon>Agaricales</taxon>
        <taxon>Marasmiineae</taxon>
        <taxon>Mycenaceae</taxon>
        <taxon>Mycena</taxon>
    </lineage>
</organism>
<comment type="caution">
    <text evidence="1">The sequence shown here is derived from an EMBL/GenBank/DDBJ whole genome shotgun (WGS) entry which is preliminary data.</text>
</comment>
<dbReference type="EMBL" id="JARJLG010000310">
    <property type="protein sequence ID" value="KAJ7718109.1"/>
    <property type="molecule type" value="Genomic_DNA"/>
</dbReference>
<reference evidence="1" key="1">
    <citation type="submission" date="2023-03" db="EMBL/GenBank/DDBJ databases">
        <title>Massive genome expansion in bonnet fungi (Mycena s.s.) driven by repeated elements and novel gene families across ecological guilds.</title>
        <authorList>
            <consortium name="Lawrence Berkeley National Laboratory"/>
            <person name="Harder C.B."/>
            <person name="Miyauchi S."/>
            <person name="Viragh M."/>
            <person name="Kuo A."/>
            <person name="Thoen E."/>
            <person name="Andreopoulos B."/>
            <person name="Lu D."/>
            <person name="Skrede I."/>
            <person name="Drula E."/>
            <person name="Henrissat B."/>
            <person name="Morin E."/>
            <person name="Kohler A."/>
            <person name="Barry K."/>
            <person name="LaButti K."/>
            <person name="Morin E."/>
            <person name="Salamov A."/>
            <person name="Lipzen A."/>
            <person name="Mereny Z."/>
            <person name="Hegedus B."/>
            <person name="Baldrian P."/>
            <person name="Stursova M."/>
            <person name="Weitz H."/>
            <person name="Taylor A."/>
            <person name="Grigoriev I.V."/>
            <person name="Nagy L.G."/>
            <person name="Martin F."/>
            <person name="Kauserud H."/>
        </authorList>
    </citation>
    <scope>NUCLEOTIDE SEQUENCE</scope>
    <source>
        <strain evidence="1">CBHHK188m</strain>
    </source>
</reference>
<name>A0AAD7HDA9_9AGAR</name>
<dbReference type="AlphaFoldDB" id="A0AAD7HDA9"/>
<evidence type="ECO:0000313" key="2">
    <source>
        <dbReference type="Proteomes" id="UP001215280"/>
    </source>
</evidence>
<accession>A0AAD7HDA9</accession>
<dbReference type="Proteomes" id="UP001215280">
    <property type="component" value="Unassembled WGS sequence"/>
</dbReference>
<protein>
    <submittedName>
        <fullName evidence="1">Uncharacterized protein</fullName>
    </submittedName>
</protein>
<keyword evidence="2" id="KW-1185">Reference proteome</keyword>
<evidence type="ECO:0000313" key="1">
    <source>
        <dbReference type="EMBL" id="KAJ7718109.1"/>
    </source>
</evidence>
<sequence>MAWIAALQTLELDRSTGLSEAFTVFRDARRLTELSFYLDPEPREDLPVAIVHRSLETLVVDGGGLVHLPRMAPPAIPRLPLPVVRLARPPRVIGHGHVGVAGGRVHAACLEDVLSTSPSCPVALATDDVVKQLICQTPRTRLQFIDVGTTDGLIADMADSRVRVEQMEKPRPRLLSKSYLSAGGGRGASGRLESVACVGGRIS</sequence>
<proteinExistence type="predicted"/>
<gene>
    <name evidence="1" type="ORF">DFH07DRAFT_1068090</name>
</gene>